<dbReference type="Pfam" id="PF01979">
    <property type="entry name" value="Amidohydro_1"/>
    <property type="match status" value="1"/>
</dbReference>
<dbReference type="CDD" id="cd01299">
    <property type="entry name" value="Met_dep_hydrolase_A"/>
    <property type="match status" value="1"/>
</dbReference>
<dbReference type="SUPFAM" id="SSF51556">
    <property type="entry name" value="Metallo-dependent hydrolases"/>
    <property type="match status" value="1"/>
</dbReference>
<organism evidence="3 4">
    <name type="scientific">Sphingomonas morindae</name>
    <dbReference type="NCBI Taxonomy" id="1541170"/>
    <lineage>
        <taxon>Bacteria</taxon>
        <taxon>Pseudomonadati</taxon>
        <taxon>Pseudomonadota</taxon>
        <taxon>Alphaproteobacteria</taxon>
        <taxon>Sphingomonadales</taxon>
        <taxon>Sphingomonadaceae</taxon>
        <taxon>Sphingomonas</taxon>
    </lineage>
</organism>
<dbReference type="Gene3D" id="2.30.40.10">
    <property type="entry name" value="Urease, subunit C, domain 1"/>
    <property type="match status" value="1"/>
</dbReference>
<dbReference type="InterPro" id="IPR010916">
    <property type="entry name" value="TonB_box_CS"/>
</dbReference>
<keyword evidence="4" id="KW-1185">Reference proteome</keyword>
<reference evidence="3" key="1">
    <citation type="journal article" date="2022" name="Toxins">
        <title>Genomic Analysis of Sphingopyxis sp. USTB-05 for Biodegrading Cyanobacterial Hepatotoxins.</title>
        <authorList>
            <person name="Liu C."/>
            <person name="Xu Q."/>
            <person name="Zhao Z."/>
            <person name="Zhang H."/>
            <person name="Liu X."/>
            <person name="Yin C."/>
            <person name="Liu Y."/>
            <person name="Yan H."/>
        </authorList>
    </citation>
    <scope>NUCLEOTIDE SEQUENCE</scope>
    <source>
        <strain evidence="3">NBD5</strain>
    </source>
</reference>
<evidence type="ECO:0000313" key="3">
    <source>
        <dbReference type="EMBL" id="USI74506.1"/>
    </source>
</evidence>
<sequence length="425" mass="44718">MALRILTALAGLALGLAALPARAETVIVTAARMIDGLGNAPVERPQITIVDGRITAIGHAGDAAPAGARRIDLGARTLLPGLIDMHVHLTHDPRLSGYNRLNYTDSFWTVVGVANARRTLEAGFTTVRNVGAADYADVALKQGIEGGYVPGPRIVPATYAIGATGGHCDDTEFPPSVTTPADNIANSPDQFRALVRKLRKYGAEVIKVCMTGGVLSKTDSVGAQQISAEEIKAIVDEAHMLGLRVAVHAHGTEGINTALRAGVDTIEHASLADAESFRLARAHGAWFDMDIYNDDYILAEGAKNGLFPESLAKERAIGLKQRQTFRAAHAAGVKLLFGTDGGVYPNGDNARQFAKMVEWGMTPMEAIRAATGEAAIALDRSADVGAIAVGRYGDLIAVSGDPLADVRRLEHVEVVIKGGAVVKGE</sequence>
<protein>
    <submittedName>
        <fullName evidence="3">Amidohydrolase family protein</fullName>
    </submittedName>
</protein>
<keyword evidence="1" id="KW-0732">Signal</keyword>
<evidence type="ECO:0000313" key="4">
    <source>
        <dbReference type="Proteomes" id="UP001056937"/>
    </source>
</evidence>
<dbReference type="PROSITE" id="PS00430">
    <property type="entry name" value="TONB_DEPENDENT_REC_1"/>
    <property type="match status" value="1"/>
</dbReference>
<evidence type="ECO:0000259" key="2">
    <source>
        <dbReference type="Pfam" id="PF01979"/>
    </source>
</evidence>
<dbReference type="InterPro" id="IPR011059">
    <property type="entry name" value="Metal-dep_hydrolase_composite"/>
</dbReference>
<dbReference type="InterPro" id="IPR032466">
    <property type="entry name" value="Metal_Hydrolase"/>
</dbReference>
<dbReference type="EMBL" id="CP084930">
    <property type="protein sequence ID" value="USI74506.1"/>
    <property type="molecule type" value="Genomic_DNA"/>
</dbReference>
<dbReference type="SUPFAM" id="SSF51338">
    <property type="entry name" value="Composite domain of metallo-dependent hydrolases"/>
    <property type="match status" value="2"/>
</dbReference>
<dbReference type="InterPro" id="IPR051781">
    <property type="entry name" value="Metallo-dep_Hydrolase"/>
</dbReference>
<gene>
    <name evidence="3" type="ORF">LHA26_06475</name>
</gene>
<proteinExistence type="predicted"/>
<feature type="domain" description="Amidohydrolase-related" evidence="2">
    <location>
        <begin position="77"/>
        <end position="422"/>
    </location>
</feature>
<feature type="chain" id="PRO_5045700453" evidence="1">
    <location>
        <begin position="24"/>
        <end position="425"/>
    </location>
</feature>
<dbReference type="PANTHER" id="PTHR43135">
    <property type="entry name" value="ALPHA-D-RIBOSE 1-METHYLPHOSPHONATE 5-TRIPHOSPHATE DIPHOSPHATASE"/>
    <property type="match status" value="1"/>
</dbReference>
<feature type="signal peptide" evidence="1">
    <location>
        <begin position="1"/>
        <end position="23"/>
    </location>
</feature>
<dbReference type="InterPro" id="IPR006680">
    <property type="entry name" value="Amidohydro-rel"/>
</dbReference>
<name>A0ABY4XC16_9SPHN</name>
<dbReference type="InterPro" id="IPR057744">
    <property type="entry name" value="OTAase-like"/>
</dbReference>
<accession>A0ABY4XC16</accession>
<dbReference type="Proteomes" id="UP001056937">
    <property type="component" value="Chromosome 1"/>
</dbReference>
<dbReference type="PANTHER" id="PTHR43135:SF3">
    <property type="entry name" value="ALPHA-D-RIBOSE 1-METHYLPHOSPHONATE 5-TRIPHOSPHATE DIPHOSPHATASE"/>
    <property type="match status" value="1"/>
</dbReference>
<dbReference type="Gene3D" id="3.20.20.140">
    <property type="entry name" value="Metal-dependent hydrolases"/>
    <property type="match status" value="1"/>
</dbReference>
<evidence type="ECO:0000256" key="1">
    <source>
        <dbReference type="SAM" id="SignalP"/>
    </source>
</evidence>